<dbReference type="STRING" id="13706.A0A1X2HID5"/>
<dbReference type="FunCoup" id="A0A1X2HID5">
    <property type="interactions" value="763"/>
</dbReference>
<evidence type="ECO:0000313" key="7">
    <source>
        <dbReference type="EMBL" id="ORY98853.1"/>
    </source>
</evidence>
<dbReference type="AlphaFoldDB" id="A0A1X2HID5"/>
<keyword evidence="3" id="KW-0804">Transcription</keyword>
<evidence type="ECO:0000256" key="3">
    <source>
        <dbReference type="ARBA" id="ARBA00023163"/>
    </source>
</evidence>
<comment type="caution">
    <text evidence="7">The sequence shown here is derived from an EMBL/GenBank/DDBJ whole genome shotgun (WGS) entry which is preliminary data.</text>
</comment>
<dbReference type="GO" id="GO:0003677">
    <property type="term" value="F:DNA binding"/>
    <property type="evidence" value="ECO:0007669"/>
    <property type="project" value="InterPro"/>
</dbReference>
<organism evidence="7 8">
    <name type="scientific">Syncephalastrum racemosum</name>
    <name type="common">Filamentous fungus</name>
    <dbReference type="NCBI Taxonomy" id="13706"/>
    <lineage>
        <taxon>Eukaryota</taxon>
        <taxon>Fungi</taxon>
        <taxon>Fungi incertae sedis</taxon>
        <taxon>Mucoromycota</taxon>
        <taxon>Mucoromycotina</taxon>
        <taxon>Mucoromycetes</taxon>
        <taxon>Mucorales</taxon>
        <taxon>Syncephalastraceae</taxon>
        <taxon>Syncephalastrum</taxon>
    </lineage>
</organism>
<dbReference type="InterPro" id="IPR004343">
    <property type="entry name" value="Plus-3_dom"/>
</dbReference>
<protein>
    <recommendedName>
        <fullName evidence="6">Plus3 domain-containing protein</fullName>
    </recommendedName>
</protein>
<evidence type="ECO:0000256" key="2">
    <source>
        <dbReference type="ARBA" id="ARBA00023015"/>
    </source>
</evidence>
<feature type="region of interest" description="Disordered" evidence="5">
    <location>
        <begin position="79"/>
        <end position="161"/>
    </location>
</feature>
<gene>
    <name evidence="7" type="ORF">BCR43DRAFT_488284</name>
</gene>
<feature type="region of interest" description="Disordered" evidence="5">
    <location>
        <begin position="1"/>
        <end position="43"/>
    </location>
</feature>
<dbReference type="PANTHER" id="PTHR13115:SF8">
    <property type="entry name" value="RNA POLYMERASE-ASSOCIATED PROTEIN RTF1 HOMOLOG"/>
    <property type="match status" value="1"/>
</dbReference>
<feature type="compositionally biased region" description="Basic and acidic residues" evidence="5">
    <location>
        <begin position="105"/>
        <end position="129"/>
    </location>
</feature>
<sequence>MNNLDDMILDLVDNGGRRDSRSDDEEPFDEYGPDLYKNEEDRRRLQALPEVERERILSERSEERQRNLERLEVRKLLSDGRRGEDTARRSTRAKGSTQSQALSELTRRREEKKTSRSKRHSYDDESPEFKRKRRSYSYESDASEDSYGESEEDTSAKEKRRPANYKDMLSINLSRATLLRWQFYPFFEDTIAGAFVRIALGNDKHGVGQYRICRIEGVEDWHRVYSIDNERCNQGLRLRHGNAVKTFPMDIVSNKPFDEKEFNRYMVTCEAEKFPKPTLEDVETKREDFKRTKTYTLSNQEVEQMLSKKRQVQGPQYWSLSERSKLIAELEMARQEGDFSRERELAEILENSSKPAQESESDKQMRALAELNQRNRERDIEEARQLEIKAIKDKQRAALLARSKSSGDLAEEQTDEQLNSVTYVDILRAANNKLNIHFDLSLLV</sequence>
<evidence type="ECO:0000259" key="6">
    <source>
        <dbReference type="PROSITE" id="PS51360"/>
    </source>
</evidence>
<evidence type="ECO:0000256" key="1">
    <source>
        <dbReference type="ARBA" id="ARBA00004123"/>
    </source>
</evidence>
<feature type="compositionally biased region" description="Acidic residues" evidence="5">
    <location>
        <begin position="22"/>
        <end position="32"/>
    </location>
</feature>
<dbReference type="GO" id="GO:0016593">
    <property type="term" value="C:Cdc73/Paf1 complex"/>
    <property type="evidence" value="ECO:0007669"/>
    <property type="project" value="TreeGrafter"/>
</dbReference>
<keyword evidence="4" id="KW-0539">Nucleus</keyword>
<dbReference type="PROSITE" id="PS51360">
    <property type="entry name" value="PLUS3"/>
    <property type="match status" value="1"/>
</dbReference>
<proteinExistence type="predicted"/>
<dbReference type="OMA" id="ISGCYAR"/>
<keyword evidence="2" id="KW-0805">Transcription regulation</keyword>
<dbReference type="Gene3D" id="3.90.70.200">
    <property type="entry name" value="Plus-3 domain"/>
    <property type="match status" value="1"/>
</dbReference>
<dbReference type="GO" id="GO:1990269">
    <property type="term" value="F:RNA polymerase II C-terminal domain phosphoserine binding"/>
    <property type="evidence" value="ECO:0007669"/>
    <property type="project" value="TreeGrafter"/>
</dbReference>
<feature type="domain" description="Plus3" evidence="6">
    <location>
        <begin position="162"/>
        <end position="294"/>
    </location>
</feature>
<dbReference type="InterPro" id="IPR036128">
    <property type="entry name" value="Plus3-like_sf"/>
</dbReference>
<dbReference type="SMART" id="SM00719">
    <property type="entry name" value="Plus3"/>
    <property type="match status" value="1"/>
</dbReference>
<reference evidence="7 8" key="1">
    <citation type="submission" date="2016-07" db="EMBL/GenBank/DDBJ databases">
        <title>Pervasive Adenine N6-methylation of Active Genes in Fungi.</title>
        <authorList>
            <consortium name="DOE Joint Genome Institute"/>
            <person name="Mondo S.J."/>
            <person name="Dannebaum R.O."/>
            <person name="Kuo R.C."/>
            <person name="Labutti K."/>
            <person name="Haridas S."/>
            <person name="Kuo A."/>
            <person name="Salamov A."/>
            <person name="Ahrendt S.R."/>
            <person name="Lipzen A."/>
            <person name="Sullivan W."/>
            <person name="Andreopoulos W.B."/>
            <person name="Clum A."/>
            <person name="Lindquist E."/>
            <person name="Daum C."/>
            <person name="Ramamoorthy G.K."/>
            <person name="Gryganskyi A."/>
            <person name="Culley D."/>
            <person name="Magnuson J.K."/>
            <person name="James T.Y."/>
            <person name="O'Malley M.A."/>
            <person name="Stajich J.E."/>
            <person name="Spatafora J.W."/>
            <person name="Visel A."/>
            <person name="Grigoriev I.V."/>
        </authorList>
    </citation>
    <scope>NUCLEOTIDE SEQUENCE [LARGE SCALE GENOMIC DNA]</scope>
    <source>
        <strain evidence="7 8">NRRL 2496</strain>
    </source>
</reference>
<evidence type="ECO:0000256" key="5">
    <source>
        <dbReference type="SAM" id="MobiDB-lite"/>
    </source>
</evidence>
<dbReference type="Proteomes" id="UP000242180">
    <property type="component" value="Unassembled WGS sequence"/>
</dbReference>
<dbReference type="InParanoid" id="A0A1X2HID5"/>
<feature type="compositionally biased region" description="Acidic residues" evidence="5">
    <location>
        <begin position="141"/>
        <end position="153"/>
    </location>
</feature>
<evidence type="ECO:0000256" key="4">
    <source>
        <dbReference type="ARBA" id="ARBA00023242"/>
    </source>
</evidence>
<dbReference type="Pfam" id="PF03126">
    <property type="entry name" value="Plus-3"/>
    <property type="match status" value="1"/>
</dbReference>
<dbReference type="EMBL" id="MCGN01000003">
    <property type="protein sequence ID" value="ORY98853.1"/>
    <property type="molecule type" value="Genomic_DNA"/>
</dbReference>
<evidence type="ECO:0000313" key="8">
    <source>
        <dbReference type="Proteomes" id="UP000242180"/>
    </source>
</evidence>
<keyword evidence="8" id="KW-1185">Reference proteome</keyword>
<name>A0A1X2HID5_SYNRA</name>
<dbReference type="PANTHER" id="PTHR13115">
    <property type="entry name" value="RNA POLYMERASE-ASSOCIATED PROTEIN RTF1 HOMOLOG"/>
    <property type="match status" value="1"/>
</dbReference>
<feature type="compositionally biased region" description="Basic and acidic residues" evidence="5">
    <location>
        <begin position="79"/>
        <end position="88"/>
    </location>
</feature>
<comment type="subcellular location">
    <subcellularLocation>
        <location evidence="1">Nucleus</location>
    </subcellularLocation>
</comment>
<dbReference type="OrthoDB" id="166375at2759"/>
<dbReference type="SUPFAM" id="SSF159042">
    <property type="entry name" value="Plus3-like"/>
    <property type="match status" value="1"/>
</dbReference>
<accession>A0A1X2HID5</accession>